<name>A0ABS8RJA0_DATST</name>
<evidence type="ECO:0000313" key="1">
    <source>
        <dbReference type="EMBL" id="MCD7446655.1"/>
    </source>
</evidence>
<sequence length="106" mass="11498">MGTISGLNRSILLDDRVHLHMRLDTSGCYKCNVDGASKGNPGSSSIAFCVRNDIGNLIDTKASVIEEGYNLSVEAKPMVAGVISDVTRRVWLQVGVSPKVSVEQWY</sequence>
<proteinExistence type="predicted"/>
<protein>
    <submittedName>
        <fullName evidence="1">Uncharacterized protein</fullName>
    </submittedName>
</protein>
<reference evidence="1 2" key="1">
    <citation type="journal article" date="2021" name="BMC Genomics">
        <title>Datura genome reveals duplications of psychoactive alkaloid biosynthetic genes and high mutation rate following tissue culture.</title>
        <authorList>
            <person name="Rajewski A."/>
            <person name="Carter-House D."/>
            <person name="Stajich J."/>
            <person name="Litt A."/>
        </authorList>
    </citation>
    <scope>NUCLEOTIDE SEQUENCE [LARGE SCALE GENOMIC DNA]</scope>
    <source>
        <strain evidence="1">AR-01</strain>
    </source>
</reference>
<comment type="caution">
    <text evidence="1">The sequence shown here is derived from an EMBL/GenBank/DDBJ whole genome shotgun (WGS) entry which is preliminary data.</text>
</comment>
<organism evidence="1 2">
    <name type="scientific">Datura stramonium</name>
    <name type="common">Jimsonweed</name>
    <name type="synonym">Common thornapple</name>
    <dbReference type="NCBI Taxonomy" id="4076"/>
    <lineage>
        <taxon>Eukaryota</taxon>
        <taxon>Viridiplantae</taxon>
        <taxon>Streptophyta</taxon>
        <taxon>Embryophyta</taxon>
        <taxon>Tracheophyta</taxon>
        <taxon>Spermatophyta</taxon>
        <taxon>Magnoliopsida</taxon>
        <taxon>eudicotyledons</taxon>
        <taxon>Gunneridae</taxon>
        <taxon>Pentapetalae</taxon>
        <taxon>asterids</taxon>
        <taxon>lamiids</taxon>
        <taxon>Solanales</taxon>
        <taxon>Solanaceae</taxon>
        <taxon>Solanoideae</taxon>
        <taxon>Datureae</taxon>
        <taxon>Datura</taxon>
    </lineage>
</organism>
<evidence type="ECO:0000313" key="2">
    <source>
        <dbReference type="Proteomes" id="UP000823775"/>
    </source>
</evidence>
<gene>
    <name evidence="1" type="ORF">HAX54_013330</name>
</gene>
<dbReference type="Proteomes" id="UP000823775">
    <property type="component" value="Unassembled WGS sequence"/>
</dbReference>
<keyword evidence="2" id="KW-1185">Reference proteome</keyword>
<dbReference type="EMBL" id="JACEIK010000018">
    <property type="protein sequence ID" value="MCD7446655.1"/>
    <property type="molecule type" value="Genomic_DNA"/>
</dbReference>
<accession>A0ABS8RJA0</accession>